<dbReference type="OrthoDB" id="10017216at2759"/>
<sequence length="206" mass="24096">MAVEFLINRLKALFVILFGIFKRAMCCLRRRRRSSCDCEPLSTVGVVPNALTNSTELEQWDKWEENPVVVIPDKPVNTVQAKIEQYRQQVVKPPDVPTEERLNFFEDMTPKITRQTKVLIKDKHVDSSSPNATKFIAMDPVPTNELEEWEENTVAWEVDTMEEFNDATKVLREQRRREREHRLIEQQQKRLERTAKTQPLGAKLCS</sequence>
<reference evidence="1 2" key="1">
    <citation type="submission" date="2015-04" db="EMBL/GenBank/DDBJ databases">
        <title>Lasius niger genome sequencing.</title>
        <authorList>
            <person name="Konorov E.A."/>
            <person name="Nikitin M.A."/>
            <person name="Kirill M.V."/>
            <person name="Chang P."/>
        </authorList>
    </citation>
    <scope>NUCLEOTIDE SEQUENCE [LARGE SCALE GENOMIC DNA]</scope>
    <source>
        <tissue evidence="1">Whole</tissue>
    </source>
</reference>
<name>A0A0J7KMV0_LASNI</name>
<dbReference type="PANTHER" id="PTHR15208">
    <property type="entry name" value="RECEPTOR-BINDING CANCER ANTIGEN EXPRESSED ON SISO CELLS CANCER ASSOCIATED SURFACE ANTIGEN RCAS1 ESTROGEN RECEPTOR-BINDING FRAGMENT- ASSOCIATED GENE 9 PROTEIN"/>
    <property type="match status" value="1"/>
</dbReference>
<dbReference type="Proteomes" id="UP000036403">
    <property type="component" value="Unassembled WGS sequence"/>
</dbReference>
<protein>
    <submittedName>
        <fullName evidence="1">Receptor-binding cancer antigen</fullName>
    </submittedName>
</protein>
<evidence type="ECO:0000313" key="1">
    <source>
        <dbReference type="EMBL" id="KMQ91637.1"/>
    </source>
</evidence>
<dbReference type="PANTHER" id="PTHR15208:SF2">
    <property type="entry name" value="RECEPTOR-BINDING CANCER ANTIGEN EXPRESSED ON SISO CELLS"/>
    <property type="match status" value="1"/>
</dbReference>
<proteinExistence type="predicted"/>
<comment type="caution">
    <text evidence="1">The sequence shown here is derived from an EMBL/GenBank/DDBJ whole genome shotgun (WGS) entry which is preliminary data.</text>
</comment>
<dbReference type="EMBL" id="LBMM01005297">
    <property type="protein sequence ID" value="KMQ91637.1"/>
    <property type="molecule type" value="Genomic_DNA"/>
</dbReference>
<evidence type="ECO:0000313" key="2">
    <source>
        <dbReference type="Proteomes" id="UP000036403"/>
    </source>
</evidence>
<dbReference type="PIRSF" id="PIRSF034247">
    <property type="entry name" value="RCAS1"/>
    <property type="match status" value="1"/>
</dbReference>
<dbReference type="InterPro" id="IPR017025">
    <property type="entry name" value="Cancer-assoc_antigen_RCAS1"/>
</dbReference>
<keyword evidence="2" id="KW-1185">Reference proteome</keyword>
<dbReference type="STRING" id="67767.A0A0J7KMV0"/>
<gene>
    <name evidence="1" type="ORF">RF55_8468</name>
</gene>
<organism evidence="1 2">
    <name type="scientific">Lasius niger</name>
    <name type="common">Black garden ant</name>
    <dbReference type="NCBI Taxonomy" id="67767"/>
    <lineage>
        <taxon>Eukaryota</taxon>
        <taxon>Metazoa</taxon>
        <taxon>Ecdysozoa</taxon>
        <taxon>Arthropoda</taxon>
        <taxon>Hexapoda</taxon>
        <taxon>Insecta</taxon>
        <taxon>Pterygota</taxon>
        <taxon>Neoptera</taxon>
        <taxon>Endopterygota</taxon>
        <taxon>Hymenoptera</taxon>
        <taxon>Apocrita</taxon>
        <taxon>Aculeata</taxon>
        <taxon>Formicoidea</taxon>
        <taxon>Formicidae</taxon>
        <taxon>Formicinae</taxon>
        <taxon>Lasius</taxon>
        <taxon>Lasius</taxon>
    </lineage>
</organism>
<accession>A0A0J7KMV0</accession>
<dbReference type="GO" id="GO:0030141">
    <property type="term" value="C:secretory granule"/>
    <property type="evidence" value="ECO:0007669"/>
    <property type="project" value="TreeGrafter"/>
</dbReference>
<dbReference type="PaxDb" id="67767-A0A0J7KMV0"/>
<keyword evidence="1" id="KW-0675">Receptor</keyword>
<dbReference type="AlphaFoldDB" id="A0A0J7KMV0"/>